<sequence length="168" mass="18552">MNRIALGLAVGVGYILGRTKKAKFAFAVATFVAGRRTQLSVQGISGLVGDLVSEQIAANPQFKEVSDKLKDMGANAADGLLTRTLDGLADRIADRTDTVRDHIADDLGRPRPSEEPLDEDEDEDEAYEDEESHEDDEDEVDDDEVDDDESYDDEVDDDEEEGARYARR</sequence>
<dbReference type="RefSeq" id="WP_143621150.1">
    <property type="nucleotide sequence ID" value="NZ_CP045178.1"/>
</dbReference>
<dbReference type="EMBL" id="MVFC01000003">
    <property type="protein sequence ID" value="OON81753.1"/>
    <property type="molecule type" value="Genomic_DNA"/>
</dbReference>
<reference evidence="2 3" key="1">
    <citation type="submission" date="2017-02" db="EMBL/GenBank/DDBJ databases">
        <title>Draft Genome Sequence of Streptomyces tsukubaensis F601, a Producer of the immunosuppressant tacrolimus FK506.</title>
        <authorList>
            <person name="Zong G."/>
            <person name="Zhong C."/>
            <person name="Fu J."/>
            <person name="Qin R."/>
            <person name="Cao G."/>
        </authorList>
    </citation>
    <scope>NUCLEOTIDE SEQUENCE [LARGE SCALE GENOMIC DNA]</scope>
    <source>
        <strain evidence="2 3">F601</strain>
    </source>
</reference>
<dbReference type="STRING" id="83656.B1H18_06410"/>
<feature type="compositionally biased region" description="Basic and acidic residues" evidence="1">
    <location>
        <begin position="95"/>
        <end position="114"/>
    </location>
</feature>
<evidence type="ECO:0000256" key="1">
    <source>
        <dbReference type="SAM" id="MobiDB-lite"/>
    </source>
</evidence>
<dbReference type="Proteomes" id="UP000190539">
    <property type="component" value="Unassembled WGS sequence"/>
</dbReference>
<proteinExistence type="predicted"/>
<keyword evidence="3" id="KW-1185">Reference proteome</keyword>
<dbReference type="AlphaFoldDB" id="A0A1V4AE39"/>
<feature type="region of interest" description="Disordered" evidence="1">
    <location>
        <begin position="95"/>
        <end position="168"/>
    </location>
</feature>
<dbReference type="OrthoDB" id="4966929at2"/>
<comment type="caution">
    <text evidence="2">The sequence shown here is derived from an EMBL/GenBank/DDBJ whole genome shotgun (WGS) entry which is preliminary data.</text>
</comment>
<evidence type="ECO:0008006" key="4">
    <source>
        <dbReference type="Google" id="ProtNLM"/>
    </source>
</evidence>
<evidence type="ECO:0000313" key="2">
    <source>
        <dbReference type="EMBL" id="OON81753.1"/>
    </source>
</evidence>
<evidence type="ECO:0000313" key="3">
    <source>
        <dbReference type="Proteomes" id="UP000190539"/>
    </source>
</evidence>
<organism evidence="2 3">
    <name type="scientific">Streptomyces tsukubensis</name>
    <dbReference type="NCBI Taxonomy" id="83656"/>
    <lineage>
        <taxon>Bacteria</taxon>
        <taxon>Bacillati</taxon>
        <taxon>Actinomycetota</taxon>
        <taxon>Actinomycetes</taxon>
        <taxon>Kitasatosporales</taxon>
        <taxon>Streptomycetaceae</taxon>
        <taxon>Streptomyces</taxon>
    </lineage>
</organism>
<feature type="compositionally biased region" description="Acidic residues" evidence="1">
    <location>
        <begin position="115"/>
        <end position="161"/>
    </location>
</feature>
<protein>
    <recommendedName>
        <fullName evidence="4">DNA primase</fullName>
    </recommendedName>
</protein>
<name>A0A1V4AE39_9ACTN</name>
<gene>
    <name evidence="2" type="ORF">B1H18_06410</name>
</gene>
<accession>A0A1V4AE39</accession>